<feature type="region of interest" description="Disordered" evidence="1">
    <location>
        <begin position="54"/>
        <end position="75"/>
    </location>
</feature>
<dbReference type="EMBL" id="LR796236">
    <property type="protein sequence ID" value="CAB4129767.1"/>
    <property type="molecule type" value="Genomic_DNA"/>
</dbReference>
<name>A0A6J5L9P5_9CAUD</name>
<reference evidence="2" key="1">
    <citation type="submission" date="2020-04" db="EMBL/GenBank/DDBJ databases">
        <authorList>
            <person name="Chiriac C."/>
            <person name="Salcher M."/>
            <person name="Ghai R."/>
            <person name="Kavagutti S V."/>
        </authorList>
    </citation>
    <scope>NUCLEOTIDE SEQUENCE</scope>
</reference>
<evidence type="ECO:0000313" key="2">
    <source>
        <dbReference type="EMBL" id="CAB4129767.1"/>
    </source>
</evidence>
<evidence type="ECO:0000256" key="1">
    <source>
        <dbReference type="SAM" id="MobiDB-lite"/>
    </source>
</evidence>
<sequence>MIPEGSQFESGSDGTPKHVTSEGVSDVTPKDMFANFTIHSADDGKVLMRGSQINNKSGRAHIEKQAGRHKVTWHN</sequence>
<organism evidence="2">
    <name type="scientific">uncultured Caudovirales phage</name>
    <dbReference type="NCBI Taxonomy" id="2100421"/>
    <lineage>
        <taxon>Viruses</taxon>
        <taxon>Duplodnaviria</taxon>
        <taxon>Heunggongvirae</taxon>
        <taxon>Uroviricota</taxon>
        <taxon>Caudoviricetes</taxon>
        <taxon>Peduoviridae</taxon>
        <taxon>Maltschvirus</taxon>
        <taxon>Maltschvirus maltsch</taxon>
    </lineage>
</organism>
<gene>
    <name evidence="2" type="ORF">UFOVP115_114</name>
</gene>
<feature type="region of interest" description="Disordered" evidence="1">
    <location>
        <begin position="1"/>
        <end position="29"/>
    </location>
</feature>
<protein>
    <submittedName>
        <fullName evidence="2">Uncharacterized protein</fullName>
    </submittedName>
</protein>
<accession>A0A6J5L9P5</accession>
<proteinExistence type="predicted"/>